<organism evidence="10 11">
    <name type="scientific">Velocimicrobium porci</name>
    <dbReference type="NCBI Taxonomy" id="2606634"/>
    <lineage>
        <taxon>Bacteria</taxon>
        <taxon>Bacillati</taxon>
        <taxon>Bacillota</taxon>
        <taxon>Clostridia</taxon>
        <taxon>Lachnospirales</taxon>
        <taxon>Lachnospiraceae</taxon>
        <taxon>Velocimicrobium</taxon>
    </lineage>
</organism>
<gene>
    <name evidence="10" type="ORF">FYJ58_02335</name>
</gene>
<comment type="caution">
    <text evidence="10">The sequence shown here is derived from an EMBL/GenBank/DDBJ whole genome shotgun (WGS) entry which is preliminary data.</text>
</comment>
<dbReference type="Pfam" id="PF00486">
    <property type="entry name" value="Trans_reg_C"/>
    <property type="match status" value="1"/>
</dbReference>
<dbReference type="SUPFAM" id="SSF52172">
    <property type="entry name" value="CheY-like"/>
    <property type="match status" value="1"/>
</dbReference>
<evidence type="ECO:0000256" key="1">
    <source>
        <dbReference type="ARBA" id="ARBA00018672"/>
    </source>
</evidence>
<feature type="DNA-binding region" description="OmpR/PhoB-type" evidence="7">
    <location>
        <begin position="124"/>
        <end position="221"/>
    </location>
</feature>
<evidence type="ECO:0000256" key="7">
    <source>
        <dbReference type="PROSITE-ProRule" id="PRU01091"/>
    </source>
</evidence>
<evidence type="ECO:0000256" key="2">
    <source>
        <dbReference type="ARBA" id="ARBA00023015"/>
    </source>
</evidence>
<dbReference type="InterPro" id="IPR036388">
    <property type="entry name" value="WH-like_DNA-bd_sf"/>
</dbReference>
<evidence type="ECO:0000313" key="11">
    <source>
        <dbReference type="Proteomes" id="UP000482209"/>
    </source>
</evidence>
<keyword evidence="6" id="KW-0597">Phosphoprotein</keyword>
<feature type="domain" description="Response regulatory" evidence="8">
    <location>
        <begin position="3"/>
        <end position="115"/>
    </location>
</feature>
<evidence type="ECO:0000256" key="6">
    <source>
        <dbReference type="PROSITE-ProRule" id="PRU00169"/>
    </source>
</evidence>
<dbReference type="CDD" id="cd00383">
    <property type="entry name" value="trans_reg_C"/>
    <property type="match status" value="1"/>
</dbReference>
<dbReference type="InterPro" id="IPR016032">
    <property type="entry name" value="Sig_transdc_resp-reg_C-effctor"/>
</dbReference>
<name>A0A6L5XVU9_9FIRM</name>
<dbReference type="GO" id="GO:0000156">
    <property type="term" value="F:phosphorelay response regulator activity"/>
    <property type="evidence" value="ECO:0007669"/>
    <property type="project" value="TreeGrafter"/>
</dbReference>
<dbReference type="Proteomes" id="UP000482209">
    <property type="component" value="Unassembled WGS sequence"/>
</dbReference>
<keyword evidence="2" id="KW-0805">Transcription regulation</keyword>
<dbReference type="GO" id="GO:0000976">
    <property type="term" value="F:transcription cis-regulatory region binding"/>
    <property type="evidence" value="ECO:0007669"/>
    <property type="project" value="TreeGrafter"/>
</dbReference>
<evidence type="ECO:0000256" key="5">
    <source>
        <dbReference type="ARBA" id="ARBA00024867"/>
    </source>
</evidence>
<sequence>MSKILIVDDDKNILELMKEVLSKEGYIVETKRCIVNIEPLEFSKFDLIILDIMLPFHDGYEIIEQLEGVVECPIIFVSAKTGEEDKVKGLMSGADDYITKPFGIKELLARVNVCLRKKEKSLEKRRLVIDSLIFDFESNEIYMEKERIPLTKTEYKICKILVQNKGKVFSKEDLYEALYDWDSDTQFRTITEYVYSIRKKFKEFQLEPIKTMWGIGYRWNIN</sequence>
<dbReference type="PANTHER" id="PTHR48111">
    <property type="entry name" value="REGULATOR OF RPOS"/>
    <property type="match status" value="1"/>
</dbReference>
<evidence type="ECO:0000259" key="9">
    <source>
        <dbReference type="PROSITE" id="PS51755"/>
    </source>
</evidence>
<dbReference type="PROSITE" id="PS50110">
    <property type="entry name" value="RESPONSE_REGULATORY"/>
    <property type="match status" value="1"/>
</dbReference>
<protein>
    <recommendedName>
        <fullName evidence="1">Stage 0 sporulation protein A homolog</fullName>
    </recommendedName>
</protein>
<keyword evidence="4" id="KW-0804">Transcription</keyword>
<dbReference type="InterPro" id="IPR039420">
    <property type="entry name" value="WalR-like"/>
</dbReference>
<dbReference type="SMART" id="SM00448">
    <property type="entry name" value="REC"/>
    <property type="match status" value="1"/>
</dbReference>
<evidence type="ECO:0000256" key="3">
    <source>
        <dbReference type="ARBA" id="ARBA00023125"/>
    </source>
</evidence>
<dbReference type="SMART" id="SM00862">
    <property type="entry name" value="Trans_reg_C"/>
    <property type="match status" value="1"/>
</dbReference>
<feature type="modified residue" description="4-aspartylphosphate" evidence="6">
    <location>
        <position position="51"/>
    </location>
</feature>
<dbReference type="InterPro" id="IPR011006">
    <property type="entry name" value="CheY-like_superfamily"/>
</dbReference>
<dbReference type="RefSeq" id="WP_154516680.1">
    <property type="nucleotide sequence ID" value="NZ_VUMT01000002.1"/>
</dbReference>
<reference evidence="10 11" key="1">
    <citation type="submission" date="2019-08" db="EMBL/GenBank/DDBJ databases">
        <title>In-depth cultivation of the pig gut microbiome towards novel bacterial diversity and tailored functional studies.</title>
        <authorList>
            <person name="Wylensek D."/>
            <person name="Hitch T.C.A."/>
            <person name="Clavel T."/>
        </authorList>
    </citation>
    <scope>NUCLEOTIDE SEQUENCE [LARGE SCALE GENOMIC DNA]</scope>
    <source>
        <strain evidence="10 11">WCA-693-APC-MOT-I</strain>
    </source>
</reference>
<dbReference type="PANTHER" id="PTHR48111:SF2">
    <property type="entry name" value="RESPONSE REGULATOR SAER"/>
    <property type="match status" value="1"/>
</dbReference>
<proteinExistence type="predicted"/>
<keyword evidence="11" id="KW-1185">Reference proteome</keyword>
<dbReference type="Gene3D" id="3.40.50.2300">
    <property type="match status" value="1"/>
</dbReference>
<dbReference type="Gene3D" id="6.10.250.690">
    <property type="match status" value="1"/>
</dbReference>
<keyword evidence="3 7" id="KW-0238">DNA-binding</keyword>
<evidence type="ECO:0000256" key="4">
    <source>
        <dbReference type="ARBA" id="ARBA00023163"/>
    </source>
</evidence>
<dbReference type="AlphaFoldDB" id="A0A6L5XVU9"/>
<feature type="domain" description="OmpR/PhoB-type" evidence="9">
    <location>
        <begin position="124"/>
        <end position="221"/>
    </location>
</feature>
<dbReference type="PROSITE" id="PS51755">
    <property type="entry name" value="OMPR_PHOB"/>
    <property type="match status" value="1"/>
</dbReference>
<dbReference type="InterPro" id="IPR001867">
    <property type="entry name" value="OmpR/PhoB-type_DNA-bd"/>
</dbReference>
<dbReference type="EMBL" id="VUMT01000002">
    <property type="protein sequence ID" value="MSS62729.1"/>
    <property type="molecule type" value="Genomic_DNA"/>
</dbReference>
<accession>A0A6L5XVU9</accession>
<evidence type="ECO:0000259" key="8">
    <source>
        <dbReference type="PROSITE" id="PS50110"/>
    </source>
</evidence>
<dbReference type="Pfam" id="PF00072">
    <property type="entry name" value="Response_reg"/>
    <property type="match status" value="1"/>
</dbReference>
<dbReference type="Gene3D" id="1.10.10.10">
    <property type="entry name" value="Winged helix-like DNA-binding domain superfamily/Winged helix DNA-binding domain"/>
    <property type="match status" value="1"/>
</dbReference>
<dbReference type="SUPFAM" id="SSF46894">
    <property type="entry name" value="C-terminal effector domain of the bipartite response regulators"/>
    <property type="match status" value="1"/>
</dbReference>
<dbReference type="GO" id="GO:0005829">
    <property type="term" value="C:cytosol"/>
    <property type="evidence" value="ECO:0007669"/>
    <property type="project" value="TreeGrafter"/>
</dbReference>
<dbReference type="GO" id="GO:0006355">
    <property type="term" value="P:regulation of DNA-templated transcription"/>
    <property type="evidence" value="ECO:0007669"/>
    <property type="project" value="InterPro"/>
</dbReference>
<comment type="function">
    <text evidence="5">May play the central regulatory role in sporulation. It may be an element of the effector pathway responsible for the activation of sporulation genes in response to nutritional stress. Spo0A may act in concert with spo0H (a sigma factor) to control the expression of some genes that are critical to the sporulation process.</text>
</comment>
<evidence type="ECO:0000313" key="10">
    <source>
        <dbReference type="EMBL" id="MSS62729.1"/>
    </source>
</evidence>
<dbReference type="InterPro" id="IPR001789">
    <property type="entry name" value="Sig_transdc_resp-reg_receiver"/>
</dbReference>
<dbReference type="GO" id="GO:0032993">
    <property type="term" value="C:protein-DNA complex"/>
    <property type="evidence" value="ECO:0007669"/>
    <property type="project" value="TreeGrafter"/>
</dbReference>